<dbReference type="PIRSF" id="PIRSF003107">
    <property type="entry name" value="PhoU"/>
    <property type="match status" value="1"/>
</dbReference>
<gene>
    <name evidence="10" type="primary">phoU</name>
    <name evidence="10" type="ORF">V4D31_00885</name>
</gene>
<evidence type="ECO:0000256" key="8">
    <source>
        <dbReference type="PIRNR" id="PIRNR003107"/>
    </source>
</evidence>
<organism evidence="10">
    <name type="scientific">Thermodesulfovibrio obliviosus</name>
    <dbReference type="NCBI Taxonomy" id="3118332"/>
    <lineage>
        <taxon>Bacteria</taxon>
        <taxon>Pseudomonadati</taxon>
        <taxon>Nitrospirota</taxon>
        <taxon>Thermodesulfovibrionia</taxon>
        <taxon>Thermodesulfovibrionales</taxon>
        <taxon>Thermodesulfovibrionaceae</taxon>
        <taxon>Thermodesulfovibrio</taxon>
    </lineage>
</organism>
<keyword evidence="4 8" id="KW-0813">Transport</keyword>
<evidence type="ECO:0000313" key="10">
    <source>
        <dbReference type="EMBL" id="XCH48722.1"/>
    </source>
</evidence>
<sequence length="234" mass="26819">MGILDNELRKLKEKILILGCLVEEGIRKSVKALIDREIDLAKQVISRDNLINGLEVEINEDCIKLIALRQPMAKDLRFITTAMKIITDLERMGDFAVNIAERAIELAQEPFLKPFVNIPKMAEIAESMVEDAINAFVKEDVDLCYDVIKRDDQVDELLKTNHNELIGLMIKNPDIISLALKRMFIAKYLERIADHATNIAEMVIYMVEGKMIRGSFVTEEIHKLCLEDFMSRQK</sequence>
<dbReference type="GO" id="GO:0005737">
    <property type="term" value="C:cytoplasm"/>
    <property type="evidence" value="ECO:0007669"/>
    <property type="project" value="UniProtKB-SubCell"/>
</dbReference>
<comment type="subunit">
    <text evidence="3 8">Homodimer.</text>
</comment>
<keyword evidence="5 8" id="KW-0963">Cytoplasm</keyword>
<evidence type="ECO:0000256" key="6">
    <source>
        <dbReference type="ARBA" id="ARBA00022592"/>
    </source>
</evidence>
<comment type="function">
    <text evidence="7 8">Plays a role in the regulation of phosphate uptake.</text>
</comment>
<dbReference type="InterPro" id="IPR038078">
    <property type="entry name" value="PhoU-like_sf"/>
</dbReference>
<evidence type="ECO:0000256" key="2">
    <source>
        <dbReference type="ARBA" id="ARBA00008107"/>
    </source>
</evidence>
<dbReference type="GO" id="GO:0006817">
    <property type="term" value="P:phosphate ion transport"/>
    <property type="evidence" value="ECO:0007669"/>
    <property type="project" value="UniProtKB-KW"/>
</dbReference>
<keyword evidence="6 8" id="KW-0592">Phosphate transport</keyword>
<dbReference type="Gene3D" id="1.20.58.220">
    <property type="entry name" value="Phosphate transport system protein phou homolog 2, domain 2"/>
    <property type="match status" value="2"/>
</dbReference>
<dbReference type="GO" id="GO:0045936">
    <property type="term" value="P:negative regulation of phosphate metabolic process"/>
    <property type="evidence" value="ECO:0007669"/>
    <property type="project" value="InterPro"/>
</dbReference>
<comment type="similarity">
    <text evidence="2 8">Belongs to the PhoU family.</text>
</comment>
<dbReference type="NCBIfam" id="TIGR02135">
    <property type="entry name" value="phoU_full"/>
    <property type="match status" value="1"/>
</dbReference>
<dbReference type="PANTHER" id="PTHR42930:SF3">
    <property type="entry name" value="PHOSPHATE-SPECIFIC TRANSPORT SYSTEM ACCESSORY PROTEIN PHOU"/>
    <property type="match status" value="1"/>
</dbReference>
<dbReference type="RefSeq" id="WP_353686362.1">
    <property type="nucleotide sequence ID" value="NZ_CP144374.1"/>
</dbReference>
<dbReference type="GO" id="GO:0030643">
    <property type="term" value="P:intracellular phosphate ion homeostasis"/>
    <property type="evidence" value="ECO:0007669"/>
    <property type="project" value="InterPro"/>
</dbReference>
<evidence type="ECO:0000256" key="3">
    <source>
        <dbReference type="ARBA" id="ARBA00011738"/>
    </source>
</evidence>
<reference evidence="10" key="1">
    <citation type="submission" date="2024-01" db="EMBL/GenBank/DDBJ databases">
        <title>The first autotrophic representatives of the genus Thermodesulfovibrio.</title>
        <authorList>
            <person name="Maltseva A.I."/>
            <person name="Elcheninov A.G."/>
            <person name="Kublanov I.V."/>
            <person name="Lebedinsky A.V."/>
            <person name="Frolov E.N."/>
        </authorList>
    </citation>
    <scope>NUCLEOTIDE SEQUENCE</scope>
    <source>
        <strain evidence="10">3462-1</strain>
    </source>
</reference>
<dbReference type="FunFam" id="1.20.58.220:FF:000004">
    <property type="entry name" value="Phosphate-specific transport system accessory protein PhoU"/>
    <property type="match status" value="1"/>
</dbReference>
<evidence type="ECO:0000256" key="1">
    <source>
        <dbReference type="ARBA" id="ARBA00004496"/>
    </source>
</evidence>
<dbReference type="InterPro" id="IPR028366">
    <property type="entry name" value="PhoU"/>
</dbReference>
<evidence type="ECO:0000256" key="5">
    <source>
        <dbReference type="ARBA" id="ARBA00022490"/>
    </source>
</evidence>
<dbReference type="InterPro" id="IPR026022">
    <property type="entry name" value="PhoU_dom"/>
</dbReference>
<comment type="subcellular location">
    <subcellularLocation>
        <location evidence="1 8">Cytoplasm</location>
    </subcellularLocation>
</comment>
<dbReference type="Pfam" id="PF01895">
    <property type="entry name" value="PhoU"/>
    <property type="match status" value="2"/>
</dbReference>
<dbReference type="AlphaFoldDB" id="A0AAU8H1R4"/>
<feature type="domain" description="PhoU" evidence="9">
    <location>
        <begin position="118"/>
        <end position="203"/>
    </location>
</feature>
<dbReference type="SUPFAM" id="SSF109755">
    <property type="entry name" value="PhoU-like"/>
    <property type="match status" value="1"/>
</dbReference>
<evidence type="ECO:0000256" key="7">
    <source>
        <dbReference type="ARBA" id="ARBA00056181"/>
    </source>
</evidence>
<dbReference type="EMBL" id="CP144374">
    <property type="protein sequence ID" value="XCH48722.1"/>
    <property type="molecule type" value="Genomic_DNA"/>
</dbReference>
<evidence type="ECO:0000259" key="9">
    <source>
        <dbReference type="Pfam" id="PF01895"/>
    </source>
</evidence>
<dbReference type="PANTHER" id="PTHR42930">
    <property type="entry name" value="PHOSPHATE-SPECIFIC TRANSPORT SYSTEM ACCESSORY PROTEIN PHOU"/>
    <property type="match status" value="1"/>
</dbReference>
<feature type="domain" description="PhoU" evidence="9">
    <location>
        <begin position="18"/>
        <end position="102"/>
    </location>
</feature>
<dbReference type="KEGG" id="tob:V4D31_00885"/>
<proteinExistence type="inferred from homology"/>
<name>A0AAU8H1R4_9BACT</name>
<accession>A0AAU8H1R4</accession>
<evidence type="ECO:0000256" key="4">
    <source>
        <dbReference type="ARBA" id="ARBA00022448"/>
    </source>
</evidence>
<protein>
    <recommendedName>
        <fullName evidence="8">Phosphate-specific transport system accessory protein PhoU</fullName>
    </recommendedName>
</protein>